<organism evidence="2">
    <name type="scientific">marine sediment metagenome</name>
    <dbReference type="NCBI Taxonomy" id="412755"/>
    <lineage>
        <taxon>unclassified sequences</taxon>
        <taxon>metagenomes</taxon>
        <taxon>ecological metagenomes</taxon>
    </lineage>
</organism>
<keyword evidence="1" id="KW-1133">Transmembrane helix</keyword>
<keyword evidence="1" id="KW-0812">Transmembrane</keyword>
<feature type="non-terminal residue" evidence="2">
    <location>
        <position position="1"/>
    </location>
</feature>
<accession>X1VXV6</accession>
<name>X1VXV6_9ZZZZ</name>
<proteinExistence type="predicted"/>
<reference evidence="2" key="1">
    <citation type="journal article" date="2014" name="Front. Microbiol.">
        <title>High frequency of phylogenetically diverse reductive dehalogenase-homologous genes in deep subseafloor sedimentary metagenomes.</title>
        <authorList>
            <person name="Kawai M."/>
            <person name="Futagami T."/>
            <person name="Toyoda A."/>
            <person name="Takaki Y."/>
            <person name="Nishi S."/>
            <person name="Hori S."/>
            <person name="Arai W."/>
            <person name="Tsubouchi T."/>
            <person name="Morono Y."/>
            <person name="Uchiyama I."/>
            <person name="Ito T."/>
            <person name="Fujiyama A."/>
            <person name="Inagaki F."/>
            <person name="Takami H."/>
        </authorList>
    </citation>
    <scope>NUCLEOTIDE SEQUENCE</scope>
    <source>
        <strain evidence="2">Expedition CK06-06</strain>
    </source>
</reference>
<gene>
    <name evidence="2" type="ORF">S12H4_63235</name>
</gene>
<keyword evidence="1" id="KW-0472">Membrane</keyword>
<evidence type="ECO:0000256" key="1">
    <source>
        <dbReference type="SAM" id="Phobius"/>
    </source>
</evidence>
<sequence length="40" mass="4265">AEGKCLVLYQDLFAAANQGAFAMRIGIALGMPIARTMMGY</sequence>
<dbReference type="EMBL" id="BARW01042880">
    <property type="protein sequence ID" value="GAJ16755.1"/>
    <property type="molecule type" value="Genomic_DNA"/>
</dbReference>
<comment type="caution">
    <text evidence="2">The sequence shown here is derived from an EMBL/GenBank/DDBJ whole genome shotgun (WGS) entry which is preliminary data.</text>
</comment>
<protein>
    <submittedName>
        <fullName evidence="2">Uncharacterized protein</fullName>
    </submittedName>
</protein>
<dbReference type="AlphaFoldDB" id="X1VXV6"/>
<feature type="transmembrane region" description="Helical" evidence="1">
    <location>
        <begin position="12"/>
        <end position="34"/>
    </location>
</feature>
<evidence type="ECO:0000313" key="2">
    <source>
        <dbReference type="EMBL" id="GAJ16755.1"/>
    </source>
</evidence>